<dbReference type="EMBL" id="CAUYUJ010017841">
    <property type="protein sequence ID" value="CAK0878384.1"/>
    <property type="molecule type" value="Genomic_DNA"/>
</dbReference>
<comment type="caution">
    <text evidence="1">The sequence shown here is derived from an EMBL/GenBank/DDBJ whole genome shotgun (WGS) entry which is preliminary data.</text>
</comment>
<evidence type="ECO:0000313" key="1">
    <source>
        <dbReference type="EMBL" id="CAK0878384.1"/>
    </source>
</evidence>
<accession>A0ABN9VXJ8</accession>
<organism evidence="1 2">
    <name type="scientific">Prorocentrum cordatum</name>
    <dbReference type="NCBI Taxonomy" id="2364126"/>
    <lineage>
        <taxon>Eukaryota</taxon>
        <taxon>Sar</taxon>
        <taxon>Alveolata</taxon>
        <taxon>Dinophyceae</taxon>
        <taxon>Prorocentrales</taxon>
        <taxon>Prorocentraceae</taxon>
        <taxon>Prorocentrum</taxon>
    </lineage>
</organism>
<name>A0ABN9VXJ8_9DINO</name>
<keyword evidence="2" id="KW-1185">Reference proteome</keyword>
<dbReference type="Proteomes" id="UP001189429">
    <property type="component" value="Unassembled WGS sequence"/>
</dbReference>
<sequence length="100" mass="11213">MPGTSTMRFFRTVTNVEDEYVYYHSSPSSYIHSHCVPVEKGAFAKEDLAMIAGRLWFDMAGMPLTYHAEYVPSKLNLADGPSRNDASLLELCIGRSFMAI</sequence>
<proteinExistence type="predicted"/>
<protein>
    <submittedName>
        <fullName evidence="1">Uncharacterized protein</fullName>
    </submittedName>
</protein>
<evidence type="ECO:0000313" key="2">
    <source>
        <dbReference type="Proteomes" id="UP001189429"/>
    </source>
</evidence>
<gene>
    <name evidence="1" type="ORF">PCOR1329_LOCUS62173</name>
</gene>
<reference evidence="1" key="1">
    <citation type="submission" date="2023-10" db="EMBL/GenBank/DDBJ databases">
        <authorList>
            <person name="Chen Y."/>
            <person name="Shah S."/>
            <person name="Dougan E. K."/>
            <person name="Thang M."/>
            <person name="Chan C."/>
        </authorList>
    </citation>
    <scope>NUCLEOTIDE SEQUENCE [LARGE SCALE GENOMIC DNA]</scope>
</reference>